<evidence type="ECO:0000256" key="1">
    <source>
        <dbReference type="ARBA" id="ARBA00023015"/>
    </source>
</evidence>
<gene>
    <name evidence="5" type="ORF">ACFP0N_25725</name>
</gene>
<comment type="caution">
    <text evidence="5">The sequence shown here is derived from an EMBL/GenBank/DDBJ whole genome shotgun (WGS) entry which is preliminary data.</text>
</comment>
<dbReference type="Proteomes" id="UP001596067">
    <property type="component" value="Unassembled WGS sequence"/>
</dbReference>
<keyword evidence="3" id="KW-0804">Transcription</keyword>
<evidence type="ECO:0000256" key="3">
    <source>
        <dbReference type="ARBA" id="ARBA00023163"/>
    </source>
</evidence>
<dbReference type="PANTHER" id="PTHR30154">
    <property type="entry name" value="LEUCINE-RESPONSIVE REGULATORY PROTEIN"/>
    <property type="match status" value="1"/>
</dbReference>
<evidence type="ECO:0000313" key="6">
    <source>
        <dbReference type="Proteomes" id="UP001596067"/>
    </source>
</evidence>
<dbReference type="SMART" id="SM00344">
    <property type="entry name" value="HTH_ASNC"/>
    <property type="match status" value="2"/>
</dbReference>
<dbReference type="InterPro" id="IPR019887">
    <property type="entry name" value="Tscrpt_reg_AsnC/Lrp_C"/>
</dbReference>
<proteinExistence type="predicted"/>
<organism evidence="5 6">
    <name type="scientific">Kitasatospora aburaviensis</name>
    <dbReference type="NCBI Taxonomy" id="67265"/>
    <lineage>
        <taxon>Bacteria</taxon>
        <taxon>Bacillati</taxon>
        <taxon>Actinomycetota</taxon>
        <taxon>Actinomycetes</taxon>
        <taxon>Kitasatosporales</taxon>
        <taxon>Streptomycetaceae</taxon>
        <taxon>Kitasatospora</taxon>
    </lineage>
</organism>
<dbReference type="Pfam" id="PF13404">
    <property type="entry name" value="HTH_AsnC-type"/>
    <property type="match status" value="2"/>
</dbReference>
<dbReference type="EMBL" id="JBHSOD010000039">
    <property type="protein sequence ID" value="MFC5888370.1"/>
    <property type="molecule type" value="Genomic_DNA"/>
</dbReference>
<dbReference type="Pfam" id="PF01037">
    <property type="entry name" value="AsnC_trans_reg"/>
    <property type="match status" value="1"/>
</dbReference>
<evidence type="ECO:0000256" key="2">
    <source>
        <dbReference type="ARBA" id="ARBA00023125"/>
    </source>
</evidence>
<name>A0ABW1F3D7_9ACTN</name>
<reference evidence="6" key="1">
    <citation type="journal article" date="2019" name="Int. J. Syst. Evol. Microbiol.">
        <title>The Global Catalogue of Microorganisms (GCM) 10K type strain sequencing project: providing services to taxonomists for standard genome sequencing and annotation.</title>
        <authorList>
            <consortium name="The Broad Institute Genomics Platform"/>
            <consortium name="The Broad Institute Genome Sequencing Center for Infectious Disease"/>
            <person name="Wu L."/>
            <person name="Ma J."/>
        </authorList>
    </citation>
    <scope>NUCLEOTIDE SEQUENCE [LARGE SCALE GENOMIC DNA]</scope>
    <source>
        <strain evidence="6">CGMCC 4.1469</strain>
    </source>
</reference>
<dbReference type="SUPFAM" id="SSF54909">
    <property type="entry name" value="Dimeric alpha+beta barrel"/>
    <property type="match status" value="1"/>
</dbReference>
<dbReference type="InterPro" id="IPR019888">
    <property type="entry name" value="Tscrpt_reg_AsnC-like"/>
</dbReference>
<accession>A0ABW1F3D7</accession>
<dbReference type="InterPro" id="IPR036388">
    <property type="entry name" value="WH-like_DNA-bd_sf"/>
</dbReference>
<sequence>METLTLDELDRGLLHALHVDGRAPFRRIAEVLGVSDQTVARRYHRLRADDGVRVVGRTRARMLGEVDWLTRVRCVPDAAGAIAEALARRPETSWVSLLSGGGEIICNTRSPARPDREELLLGKLPRTPQVLSVSAHYLLRTFVGGTSAWSGRTSALSAAQVARLRDGAADGPWAGPAAAAPVTSVPPAPVPAASVPAGRPAAVVLDGLDRGLLAALAVDGRTPLAELASRTGGSEATVRRRLAAMTRSGLLHFDVDVQPRLLGFEVEAFCWLTVHPGRLTAVAQAVADHPEVGFAAATTGPTNLAAGLVCRDIEAFYDYLTDRLGGLEGVVTLESAPVVRSVKRAGLLIR</sequence>
<evidence type="ECO:0000313" key="5">
    <source>
        <dbReference type="EMBL" id="MFC5888370.1"/>
    </source>
</evidence>
<dbReference type="PANTHER" id="PTHR30154:SF34">
    <property type="entry name" value="TRANSCRIPTIONAL REGULATOR AZLB"/>
    <property type="match status" value="1"/>
</dbReference>
<dbReference type="Gene3D" id="3.30.70.920">
    <property type="match status" value="1"/>
</dbReference>
<dbReference type="Gene3D" id="1.10.10.10">
    <property type="entry name" value="Winged helix-like DNA-binding domain superfamily/Winged helix DNA-binding domain"/>
    <property type="match status" value="2"/>
</dbReference>
<dbReference type="PROSITE" id="PS50956">
    <property type="entry name" value="HTH_ASNC_2"/>
    <property type="match status" value="2"/>
</dbReference>
<feature type="domain" description="HTH asnC-type" evidence="4">
    <location>
        <begin position="205"/>
        <end position="265"/>
    </location>
</feature>
<dbReference type="SUPFAM" id="SSF46785">
    <property type="entry name" value="Winged helix' DNA-binding domain"/>
    <property type="match status" value="2"/>
</dbReference>
<protein>
    <submittedName>
        <fullName evidence="5">Lrp/AsnC family transcriptional regulator</fullName>
    </submittedName>
</protein>
<dbReference type="RefSeq" id="WP_313764455.1">
    <property type="nucleotide sequence ID" value="NZ_BAAAVH010000109.1"/>
</dbReference>
<feature type="domain" description="HTH asnC-type" evidence="4">
    <location>
        <begin position="6"/>
        <end position="66"/>
    </location>
</feature>
<evidence type="ECO:0000259" key="4">
    <source>
        <dbReference type="PROSITE" id="PS50956"/>
    </source>
</evidence>
<dbReference type="PRINTS" id="PR00033">
    <property type="entry name" value="HTHASNC"/>
</dbReference>
<dbReference type="InterPro" id="IPR036390">
    <property type="entry name" value="WH_DNA-bd_sf"/>
</dbReference>
<keyword evidence="2" id="KW-0238">DNA-binding</keyword>
<keyword evidence="6" id="KW-1185">Reference proteome</keyword>
<dbReference type="InterPro" id="IPR011008">
    <property type="entry name" value="Dimeric_a/b-barrel"/>
</dbReference>
<dbReference type="InterPro" id="IPR000485">
    <property type="entry name" value="AsnC-type_HTH_dom"/>
</dbReference>
<keyword evidence="1" id="KW-0805">Transcription regulation</keyword>